<organism evidence="2">
    <name type="scientific">Arundo donax</name>
    <name type="common">Giant reed</name>
    <name type="synonym">Donax arundinaceus</name>
    <dbReference type="NCBI Taxonomy" id="35708"/>
    <lineage>
        <taxon>Eukaryota</taxon>
        <taxon>Viridiplantae</taxon>
        <taxon>Streptophyta</taxon>
        <taxon>Embryophyta</taxon>
        <taxon>Tracheophyta</taxon>
        <taxon>Spermatophyta</taxon>
        <taxon>Magnoliopsida</taxon>
        <taxon>Liliopsida</taxon>
        <taxon>Poales</taxon>
        <taxon>Poaceae</taxon>
        <taxon>PACMAD clade</taxon>
        <taxon>Arundinoideae</taxon>
        <taxon>Arundineae</taxon>
        <taxon>Arundo</taxon>
    </lineage>
</organism>
<dbReference type="AlphaFoldDB" id="A0A0A9DR80"/>
<feature type="compositionally biased region" description="Basic and acidic residues" evidence="1">
    <location>
        <begin position="166"/>
        <end position="176"/>
    </location>
</feature>
<name>A0A0A9DR80_ARUDO</name>
<sequence length="197" mass="20596">MSLNSSKETSPSPLRSTPRIMRRHCATVAASPSPRSTRASSAGVMTPLPSASKTMKAWRRSSSTAAASAAAASMSAANSGRLMQPSPSASASSIMRETSSSVTAWPTLANSAASSVREICPSPFASNLRKTRSISSSSAAGAAGPFLMEGHGDGDALGGAEEEEEERRPLREKKERTLPMARFGVLVEGRRRGGCRR</sequence>
<feature type="region of interest" description="Disordered" evidence="1">
    <location>
        <begin position="126"/>
        <end position="176"/>
    </location>
</feature>
<accession>A0A0A9DR80</accession>
<feature type="compositionally biased region" description="Low complexity" evidence="1">
    <location>
        <begin position="29"/>
        <end position="42"/>
    </location>
</feature>
<feature type="compositionally biased region" description="Low complexity" evidence="1">
    <location>
        <begin position="61"/>
        <end position="79"/>
    </location>
</feature>
<feature type="compositionally biased region" description="Polar residues" evidence="1">
    <location>
        <begin position="85"/>
        <end position="102"/>
    </location>
</feature>
<feature type="compositionally biased region" description="Low complexity" evidence="1">
    <location>
        <begin position="135"/>
        <end position="144"/>
    </location>
</feature>
<reference evidence="2" key="1">
    <citation type="submission" date="2014-09" db="EMBL/GenBank/DDBJ databases">
        <authorList>
            <person name="Magalhaes I.L.F."/>
            <person name="Oliveira U."/>
            <person name="Santos F.R."/>
            <person name="Vidigal T.H.D.A."/>
            <person name="Brescovit A.D."/>
            <person name="Santos A.J."/>
        </authorList>
    </citation>
    <scope>NUCLEOTIDE SEQUENCE</scope>
    <source>
        <tissue evidence="2">Shoot tissue taken approximately 20 cm above the soil surface</tissue>
    </source>
</reference>
<feature type="region of interest" description="Disordered" evidence="1">
    <location>
        <begin position="1"/>
        <end position="102"/>
    </location>
</feature>
<protein>
    <submittedName>
        <fullName evidence="2">Uncharacterized protein</fullName>
    </submittedName>
</protein>
<dbReference type="EMBL" id="GBRH01207579">
    <property type="protein sequence ID" value="JAD90316.1"/>
    <property type="molecule type" value="Transcribed_RNA"/>
</dbReference>
<feature type="compositionally biased region" description="Polar residues" evidence="1">
    <location>
        <begin position="1"/>
        <end position="15"/>
    </location>
</feature>
<evidence type="ECO:0000313" key="2">
    <source>
        <dbReference type="EMBL" id="JAD90316.1"/>
    </source>
</evidence>
<proteinExistence type="predicted"/>
<evidence type="ECO:0000256" key="1">
    <source>
        <dbReference type="SAM" id="MobiDB-lite"/>
    </source>
</evidence>
<reference evidence="2" key="2">
    <citation type="journal article" date="2015" name="Data Brief">
        <title>Shoot transcriptome of the giant reed, Arundo donax.</title>
        <authorList>
            <person name="Barrero R.A."/>
            <person name="Guerrero F.D."/>
            <person name="Moolhuijzen P."/>
            <person name="Goolsby J.A."/>
            <person name="Tidwell J."/>
            <person name="Bellgard S.E."/>
            <person name="Bellgard M.I."/>
        </authorList>
    </citation>
    <scope>NUCLEOTIDE SEQUENCE</scope>
    <source>
        <tissue evidence="2">Shoot tissue taken approximately 20 cm above the soil surface</tissue>
    </source>
</reference>